<dbReference type="OrthoDB" id="974738at2"/>
<sequence length="379" mass="40982">MYSTFRPALVSAIVLAATAPLGTAHADDPLVHSETDDFSLKISGQINRALMAADDGKKTTLLNVDNNNSSSRIRFIAESNNDGPLAAGAAYEAEFKVNNSASISQEDGSENDTEAFEARRAEIYIAHDDLGTVWLGQGPTATDGVSQRDLSGTMNAGFSFTSLVGGGILFRDSNTGLLTNTDLGDVSDNLDGFSRNTRLRYDSPEFDDWQFRTSVINDGAIDASAFYSSEIKDIRVIAALGVGNASELGDINSPPTYDYLMSGSISVRNDQGYNLTFATGRATAIDGNRDDLTFLYTKAGYRTNPFPELGDTALSVDWGQTRNEDQNNDQSDVIGVQLAQDIDAINTEAYATLRRASLDRDTQNFDDILIAMVGFRLDF</sequence>
<keyword evidence="3" id="KW-1185">Reference proteome</keyword>
<evidence type="ECO:0000313" key="3">
    <source>
        <dbReference type="Proteomes" id="UP000298325"/>
    </source>
</evidence>
<accession>A0A4Z1BDM9</accession>
<protein>
    <recommendedName>
        <fullName evidence="4">Porin</fullName>
    </recommendedName>
</protein>
<feature type="signal peptide" evidence="1">
    <location>
        <begin position="1"/>
        <end position="26"/>
    </location>
</feature>
<dbReference type="Proteomes" id="UP000298325">
    <property type="component" value="Unassembled WGS sequence"/>
</dbReference>
<gene>
    <name evidence="2" type="ORF">E5Q11_09050</name>
</gene>
<evidence type="ECO:0008006" key="4">
    <source>
        <dbReference type="Google" id="ProtNLM"/>
    </source>
</evidence>
<evidence type="ECO:0000313" key="2">
    <source>
        <dbReference type="EMBL" id="TGN40404.1"/>
    </source>
</evidence>
<evidence type="ECO:0000256" key="1">
    <source>
        <dbReference type="SAM" id="SignalP"/>
    </source>
</evidence>
<proteinExistence type="predicted"/>
<dbReference type="EMBL" id="SRPF01000002">
    <property type="protein sequence ID" value="TGN40404.1"/>
    <property type="molecule type" value="Genomic_DNA"/>
</dbReference>
<dbReference type="RefSeq" id="WP_135803066.1">
    <property type="nucleotide sequence ID" value="NZ_SRPF01000002.1"/>
</dbReference>
<organism evidence="2 3">
    <name type="scientific">Marinobacter confluentis</name>
    <dbReference type="NCBI Taxonomy" id="1697557"/>
    <lineage>
        <taxon>Bacteria</taxon>
        <taxon>Pseudomonadati</taxon>
        <taxon>Pseudomonadota</taxon>
        <taxon>Gammaproteobacteria</taxon>
        <taxon>Pseudomonadales</taxon>
        <taxon>Marinobacteraceae</taxon>
        <taxon>Marinobacter</taxon>
    </lineage>
</organism>
<comment type="caution">
    <text evidence="2">The sequence shown here is derived from an EMBL/GenBank/DDBJ whole genome shotgun (WGS) entry which is preliminary data.</text>
</comment>
<dbReference type="InterPro" id="IPR023614">
    <property type="entry name" value="Porin_dom_sf"/>
</dbReference>
<dbReference type="AlphaFoldDB" id="A0A4Z1BDM9"/>
<reference evidence="2 3" key="1">
    <citation type="submission" date="2019-04" db="EMBL/GenBank/DDBJ databases">
        <authorList>
            <person name="Park S."/>
            <person name="Yoon J.-H."/>
        </authorList>
    </citation>
    <scope>NUCLEOTIDE SEQUENCE [LARGE SCALE GENOMIC DNA]</scope>
    <source>
        <strain evidence="2 3">HJM-18</strain>
    </source>
</reference>
<feature type="chain" id="PRO_5021241190" description="Porin" evidence="1">
    <location>
        <begin position="27"/>
        <end position="379"/>
    </location>
</feature>
<name>A0A4Z1BDM9_9GAMM</name>
<dbReference type="Gene3D" id="2.40.160.10">
    <property type="entry name" value="Porin"/>
    <property type="match status" value="1"/>
</dbReference>
<dbReference type="SUPFAM" id="SSF56935">
    <property type="entry name" value="Porins"/>
    <property type="match status" value="1"/>
</dbReference>
<keyword evidence="1" id="KW-0732">Signal</keyword>